<organism evidence="1 2">
    <name type="scientific">Desulfonema magnum</name>
    <dbReference type="NCBI Taxonomy" id="45655"/>
    <lineage>
        <taxon>Bacteria</taxon>
        <taxon>Pseudomonadati</taxon>
        <taxon>Thermodesulfobacteriota</taxon>
        <taxon>Desulfobacteria</taxon>
        <taxon>Desulfobacterales</taxon>
        <taxon>Desulfococcaceae</taxon>
        <taxon>Desulfonema</taxon>
    </lineage>
</organism>
<evidence type="ECO:0000313" key="1">
    <source>
        <dbReference type="EMBL" id="QTA86238.1"/>
    </source>
</evidence>
<proteinExistence type="predicted"/>
<dbReference type="EMBL" id="CP061800">
    <property type="protein sequence ID" value="QTA86238.1"/>
    <property type="molecule type" value="Genomic_DNA"/>
</dbReference>
<dbReference type="KEGG" id="dmm:dnm_022590"/>
<keyword evidence="2" id="KW-1185">Reference proteome</keyword>
<name>A0A975BJ09_9BACT</name>
<dbReference type="Proteomes" id="UP000663722">
    <property type="component" value="Chromosome"/>
</dbReference>
<sequence length="37" mass="4635">MKTTYRPEKKYFRKIEAGFFTIARFLRIFFKKIITFP</sequence>
<accession>A0A975BJ09</accession>
<dbReference type="AlphaFoldDB" id="A0A975BJ09"/>
<reference evidence="1" key="1">
    <citation type="journal article" date="2021" name="Microb. Physiol.">
        <title>Proteogenomic Insights into the Physiology of Marine, Sulfate-Reducing, Filamentous Desulfonema limicola and Desulfonema magnum.</title>
        <authorList>
            <person name="Schnaars V."/>
            <person name="Wohlbrand L."/>
            <person name="Scheve S."/>
            <person name="Hinrichs C."/>
            <person name="Reinhardt R."/>
            <person name="Rabus R."/>
        </authorList>
    </citation>
    <scope>NUCLEOTIDE SEQUENCE</scope>
    <source>
        <strain evidence="1">4be13</strain>
    </source>
</reference>
<protein>
    <submittedName>
        <fullName evidence="1">Uncharacterized protein</fullName>
    </submittedName>
</protein>
<gene>
    <name evidence="1" type="ORF">dnm_022590</name>
</gene>
<evidence type="ECO:0000313" key="2">
    <source>
        <dbReference type="Proteomes" id="UP000663722"/>
    </source>
</evidence>